<sequence>MVFQRSLSVTFILEKLKDSKVISRCFEAGQFHHPFAFVCWQKLFELKNHLTGERLTLRQIDKDNLVLMRCPIGREEAKWAKWAQEAIAWNFDNQWNQIEINFKDADIGDGMVEAND</sequence>
<protein>
    <submittedName>
        <fullName evidence="2">DUF2218 domain-containing protein</fullName>
    </submittedName>
</protein>
<evidence type="ECO:0000313" key="2">
    <source>
        <dbReference type="WBParaSite" id="GPLIN_000308400"/>
    </source>
</evidence>
<dbReference type="AlphaFoldDB" id="A0A183BR48"/>
<dbReference type="WBParaSite" id="GPLIN_000308400">
    <property type="protein sequence ID" value="GPLIN_000308400"/>
    <property type="gene ID" value="GPLIN_000308400"/>
</dbReference>
<dbReference type="Proteomes" id="UP000050741">
    <property type="component" value="Unassembled WGS sequence"/>
</dbReference>
<organism evidence="1 2">
    <name type="scientific">Globodera pallida</name>
    <name type="common">Potato cyst nematode worm</name>
    <name type="synonym">Heterodera pallida</name>
    <dbReference type="NCBI Taxonomy" id="36090"/>
    <lineage>
        <taxon>Eukaryota</taxon>
        <taxon>Metazoa</taxon>
        <taxon>Ecdysozoa</taxon>
        <taxon>Nematoda</taxon>
        <taxon>Chromadorea</taxon>
        <taxon>Rhabditida</taxon>
        <taxon>Tylenchina</taxon>
        <taxon>Tylenchomorpha</taxon>
        <taxon>Tylenchoidea</taxon>
        <taxon>Heteroderidae</taxon>
        <taxon>Heteroderinae</taxon>
        <taxon>Globodera</taxon>
    </lineage>
</organism>
<name>A0A183BR48_GLOPA</name>
<accession>A0A183BR48</accession>
<reference evidence="1" key="2">
    <citation type="submission" date="2014-05" db="EMBL/GenBank/DDBJ databases">
        <title>The genome and life-stage specific transcriptomes of Globodera pallida elucidate key aspects of plant parasitism by a cyst nematode.</title>
        <authorList>
            <person name="Cotton J.A."/>
            <person name="Lilley C.J."/>
            <person name="Jones L.M."/>
            <person name="Kikuchi T."/>
            <person name="Reid A.J."/>
            <person name="Thorpe P."/>
            <person name="Tsai I.J."/>
            <person name="Beasley H."/>
            <person name="Blok V."/>
            <person name="Cock P.J.A."/>
            <person name="Van den Akker S.E."/>
            <person name="Holroyd N."/>
            <person name="Hunt M."/>
            <person name="Mantelin S."/>
            <person name="Naghra H."/>
            <person name="Pain A."/>
            <person name="Palomares-Rius J.E."/>
            <person name="Zarowiecki M."/>
            <person name="Berriman M."/>
            <person name="Jones J.T."/>
            <person name="Urwin P.E."/>
        </authorList>
    </citation>
    <scope>NUCLEOTIDE SEQUENCE [LARGE SCALE GENOMIC DNA]</scope>
    <source>
        <strain evidence="1">Lindley</strain>
    </source>
</reference>
<evidence type="ECO:0000313" key="1">
    <source>
        <dbReference type="Proteomes" id="UP000050741"/>
    </source>
</evidence>
<reference evidence="1" key="1">
    <citation type="submission" date="2013-12" db="EMBL/GenBank/DDBJ databases">
        <authorList>
            <person name="Aslett M."/>
        </authorList>
    </citation>
    <scope>NUCLEOTIDE SEQUENCE [LARGE SCALE GENOMIC DNA]</scope>
    <source>
        <strain evidence="1">Lindley</strain>
    </source>
</reference>
<keyword evidence="1" id="KW-1185">Reference proteome</keyword>
<reference evidence="2" key="3">
    <citation type="submission" date="2016-06" db="UniProtKB">
        <authorList>
            <consortium name="WormBaseParasite"/>
        </authorList>
    </citation>
    <scope>IDENTIFICATION</scope>
</reference>
<proteinExistence type="predicted"/>